<evidence type="ECO:0000256" key="1">
    <source>
        <dbReference type="SAM" id="SignalP"/>
    </source>
</evidence>
<keyword evidence="1" id="KW-0732">Signal</keyword>
<gene>
    <name evidence="2" type="ORF">LUZ61_008773</name>
</gene>
<evidence type="ECO:0000313" key="2">
    <source>
        <dbReference type="EMBL" id="KAJ3705068.1"/>
    </source>
</evidence>
<feature type="signal peptide" evidence="1">
    <location>
        <begin position="1"/>
        <end position="31"/>
    </location>
</feature>
<organism evidence="2 3">
    <name type="scientific">Rhynchospora tenuis</name>
    <dbReference type="NCBI Taxonomy" id="198213"/>
    <lineage>
        <taxon>Eukaryota</taxon>
        <taxon>Viridiplantae</taxon>
        <taxon>Streptophyta</taxon>
        <taxon>Embryophyta</taxon>
        <taxon>Tracheophyta</taxon>
        <taxon>Spermatophyta</taxon>
        <taxon>Magnoliopsida</taxon>
        <taxon>Liliopsida</taxon>
        <taxon>Poales</taxon>
        <taxon>Cyperaceae</taxon>
        <taxon>Cyperoideae</taxon>
        <taxon>Rhynchosporeae</taxon>
        <taxon>Rhynchospora</taxon>
    </lineage>
</organism>
<dbReference type="PANTHER" id="PTHR36733">
    <property type="entry name" value="CELL WALL PROTEIN-RELATED"/>
    <property type="match status" value="1"/>
</dbReference>
<comment type="caution">
    <text evidence="2">The sequence shown here is derived from an EMBL/GenBank/DDBJ whole genome shotgun (WGS) entry which is preliminary data.</text>
</comment>
<dbReference type="InterPro" id="IPR034565">
    <property type="entry name" value="Put_cell_wall"/>
</dbReference>
<reference evidence="2 3" key="1">
    <citation type="journal article" date="2022" name="Cell">
        <title>Repeat-based holocentromeres influence genome architecture and karyotype evolution.</title>
        <authorList>
            <person name="Hofstatter P.G."/>
            <person name="Thangavel G."/>
            <person name="Lux T."/>
            <person name="Neumann P."/>
            <person name="Vondrak T."/>
            <person name="Novak P."/>
            <person name="Zhang M."/>
            <person name="Costa L."/>
            <person name="Castellani M."/>
            <person name="Scott A."/>
            <person name="Toegelov H."/>
            <person name="Fuchs J."/>
            <person name="Mata-Sucre Y."/>
            <person name="Dias Y."/>
            <person name="Vanzela A.L.L."/>
            <person name="Huettel B."/>
            <person name="Almeida C.C.S."/>
            <person name="Simkova H."/>
            <person name="Souza G."/>
            <person name="Pedrosa-Harand A."/>
            <person name="Macas J."/>
            <person name="Mayer K.F.X."/>
            <person name="Houben A."/>
            <person name="Marques A."/>
        </authorList>
    </citation>
    <scope>NUCLEOTIDE SEQUENCE [LARGE SCALE GENOMIC DNA]</scope>
    <source>
        <strain evidence="2">RhyTen1mFocal</strain>
    </source>
</reference>
<protein>
    <recommendedName>
        <fullName evidence="4">Cell wall protein</fullName>
    </recommendedName>
</protein>
<accession>A0AAD5ZW77</accession>
<dbReference type="PANTHER" id="PTHR36733:SF1">
    <property type="entry name" value="CELL WALL PROTEIN-RELATED"/>
    <property type="match status" value="1"/>
</dbReference>
<name>A0AAD5ZW77_9POAL</name>
<feature type="chain" id="PRO_5042053344" description="Cell wall protein" evidence="1">
    <location>
        <begin position="32"/>
        <end position="120"/>
    </location>
</feature>
<keyword evidence="3" id="KW-1185">Reference proteome</keyword>
<dbReference type="EMBL" id="JAMRDG010000001">
    <property type="protein sequence ID" value="KAJ3705068.1"/>
    <property type="molecule type" value="Genomic_DNA"/>
</dbReference>
<sequence length="120" mass="12806">MAMASNSKPCYLSILLLLFVIFFSLTQLSLAARATPRTEKAVAKTATKTSTTDKKETDCIQEGTVAIPGIGRYMPGTIGIPDLSGLDHSIPAAMNGHYLPGADDTFIPNPGFEIPNPFHP</sequence>
<evidence type="ECO:0000313" key="3">
    <source>
        <dbReference type="Proteomes" id="UP001210211"/>
    </source>
</evidence>
<dbReference type="AlphaFoldDB" id="A0AAD5ZW77"/>
<evidence type="ECO:0008006" key="4">
    <source>
        <dbReference type="Google" id="ProtNLM"/>
    </source>
</evidence>
<proteinExistence type="predicted"/>
<dbReference type="Proteomes" id="UP001210211">
    <property type="component" value="Unassembled WGS sequence"/>
</dbReference>